<dbReference type="OrthoDB" id="10482762at2759"/>
<evidence type="ECO:0000313" key="2">
    <source>
        <dbReference type="Proteomes" id="UP000683360"/>
    </source>
</evidence>
<organism evidence="1 2">
    <name type="scientific">Mytilus edulis</name>
    <name type="common">Blue mussel</name>
    <dbReference type="NCBI Taxonomy" id="6550"/>
    <lineage>
        <taxon>Eukaryota</taxon>
        <taxon>Metazoa</taxon>
        <taxon>Spiralia</taxon>
        <taxon>Lophotrochozoa</taxon>
        <taxon>Mollusca</taxon>
        <taxon>Bivalvia</taxon>
        <taxon>Autobranchia</taxon>
        <taxon>Pteriomorphia</taxon>
        <taxon>Mytilida</taxon>
        <taxon>Mytiloidea</taxon>
        <taxon>Mytilidae</taxon>
        <taxon>Mytilinae</taxon>
        <taxon>Mytilus</taxon>
    </lineage>
</organism>
<gene>
    <name evidence="1" type="ORF">MEDL_998</name>
</gene>
<dbReference type="EMBL" id="CAJPWZ010000084">
    <property type="protein sequence ID" value="CAG2185381.1"/>
    <property type="molecule type" value="Genomic_DNA"/>
</dbReference>
<accession>A0A8S3PPJ5</accession>
<evidence type="ECO:0000313" key="1">
    <source>
        <dbReference type="EMBL" id="CAG2185381.1"/>
    </source>
</evidence>
<reference evidence="1" key="1">
    <citation type="submission" date="2021-03" db="EMBL/GenBank/DDBJ databases">
        <authorList>
            <person name="Bekaert M."/>
        </authorList>
    </citation>
    <scope>NUCLEOTIDE SEQUENCE</scope>
</reference>
<dbReference type="AlphaFoldDB" id="A0A8S3PPJ5"/>
<proteinExistence type="predicted"/>
<name>A0A8S3PPJ5_MYTED</name>
<keyword evidence="2" id="KW-1185">Reference proteome</keyword>
<sequence>MEKFDIIVQPLFRDTDNDICQKSHLYYLPCMIRKSLPFDYIKKMFIKENVKVTITPWLVFEFKFLPLAYFNHILFYYLRNYTVCKVETLHPAVYMGKAVFYVDRENLSNFIICFSRNAISLQIWNWSDVDEDMYKKMLNELCDQIENITGTLGQNLSYHIKAKCSTGDFYKSVGRKSFTEMKKH</sequence>
<dbReference type="Proteomes" id="UP000683360">
    <property type="component" value="Unassembled WGS sequence"/>
</dbReference>
<protein>
    <submittedName>
        <fullName evidence="1">Uncharacterized protein</fullName>
    </submittedName>
</protein>
<comment type="caution">
    <text evidence="1">The sequence shown here is derived from an EMBL/GenBank/DDBJ whole genome shotgun (WGS) entry which is preliminary data.</text>
</comment>